<dbReference type="Pfam" id="PF00672">
    <property type="entry name" value="HAMP"/>
    <property type="match status" value="1"/>
</dbReference>
<keyword evidence="7 11" id="KW-0472">Membrane</keyword>
<evidence type="ECO:0000259" key="12">
    <source>
        <dbReference type="PROSITE" id="PS50111"/>
    </source>
</evidence>
<dbReference type="Pfam" id="PF02743">
    <property type="entry name" value="dCache_1"/>
    <property type="match status" value="1"/>
</dbReference>
<evidence type="ECO:0000256" key="8">
    <source>
        <dbReference type="ARBA" id="ARBA00023224"/>
    </source>
</evidence>
<dbReference type="SMART" id="SM00283">
    <property type="entry name" value="MA"/>
    <property type="match status" value="1"/>
</dbReference>
<dbReference type="SUPFAM" id="SSF58104">
    <property type="entry name" value="Methyl-accepting chemotaxis protein (MCP) signaling domain"/>
    <property type="match status" value="1"/>
</dbReference>
<evidence type="ECO:0000256" key="4">
    <source>
        <dbReference type="ARBA" id="ARBA00022519"/>
    </source>
</evidence>
<keyword evidence="16" id="KW-1185">Reference proteome</keyword>
<dbReference type="Proteomes" id="UP001304071">
    <property type="component" value="Chromosome 2"/>
</dbReference>
<dbReference type="InterPro" id="IPR033479">
    <property type="entry name" value="dCache_1"/>
</dbReference>
<accession>A0ABZ0QJS4</accession>
<evidence type="ECO:0000313" key="16">
    <source>
        <dbReference type="Proteomes" id="UP001304071"/>
    </source>
</evidence>
<name>A0ABZ0QJS4_9VIBR</name>
<feature type="domain" description="HAMP" evidence="14">
    <location>
        <begin position="296"/>
        <end position="350"/>
    </location>
</feature>
<dbReference type="CDD" id="cd18773">
    <property type="entry name" value="PDC1_HK_sensor"/>
    <property type="match status" value="1"/>
</dbReference>
<keyword evidence="6 11" id="KW-1133">Transmembrane helix</keyword>
<feature type="domain" description="T-SNARE coiled-coil homology" evidence="13">
    <location>
        <begin position="542"/>
        <end position="587"/>
    </location>
</feature>
<protein>
    <submittedName>
        <fullName evidence="15">Methyl-accepting chemotaxis protein</fullName>
    </submittedName>
</protein>
<dbReference type="InterPro" id="IPR000727">
    <property type="entry name" value="T_SNARE_dom"/>
</dbReference>
<evidence type="ECO:0000256" key="5">
    <source>
        <dbReference type="ARBA" id="ARBA00022692"/>
    </source>
</evidence>
<reference evidence="15 16" key="1">
    <citation type="submission" date="2023-11" db="EMBL/GenBank/DDBJ databases">
        <title>Plant-associative lifestyle of Vibrio porteresiae and its evolutionary dynamics.</title>
        <authorList>
            <person name="Rameshkumar N."/>
            <person name="Kirti K."/>
        </authorList>
    </citation>
    <scope>NUCLEOTIDE SEQUENCE [LARGE SCALE GENOMIC DNA]</scope>
    <source>
        <strain evidence="15 16">MSSRF30</strain>
    </source>
</reference>
<dbReference type="SMART" id="SM00304">
    <property type="entry name" value="HAMP"/>
    <property type="match status" value="1"/>
</dbReference>
<evidence type="ECO:0000256" key="9">
    <source>
        <dbReference type="ARBA" id="ARBA00029447"/>
    </source>
</evidence>
<feature type="transmembrane region" description="Helical" evidence="11">
    <location>
        <begin position="273"/>
        <end position="299"/>
    </location>
</feature>
<dbReference type="PANTHER" id="PTHR32089">
    <property type="entry name" value="METHYL-ACCEPTING CHEMOTAXIS PROTEIN MCPB"/>
    <property type="match status" value="1"/>
</dbReference>
<keyword evidence="2" id="KW-1003">Cell membrane</keyword>
<dbReference type="CDD" id="cd11386">
    <property type="entry name" value="MCP_signal"/>
    <property type="match status" value="1"/>
</dbReference>
<dbReference type="InterPro" id="IPR004089">
    <property type="entry name" value="MCPsignal_dom"/>
</dbReference>
<keyword evidence="3" id="KW-0145">Chemotaxis</keyword>
<dbReference type="RefSeq" id="WP_261897118.1">
    <property type="nucleotide sequence ID" value="NZ_AP024896.1"/>
</dbReference>
<dbReference type="Pfam" id="PF00015">
    <property type="entry name" value="MCPsignal"/>
    <property type="match status" value="1"/>
</dbReference>
<organism evidence="15 16">
    <name type="scientific">Vibrio porteresiae DSM 19223</name>
    <dbReference type="NCBI Taxonomy" id="1123496"/>
    <lineage>
        <taxon>Bacteria</taxon>
        <taxon>Pseudomonadati</taxon>
        <taxon>Pseudomonadota</taxon>
        <taxon>Gammaproteobacteria</taxon>
        <taxon>Vibrionales</taxon>
        <taxon>Vibrionaceae</taxon>
        <taxon>Vibrio</taxon>
    </lineage>
</organism>
<dbReference type="PROSITE" id="PS50111">
    <property type="entry name" value="CHEMOTAXIS_TRANSDUC_2"/>
    <property type="match status" value="1"/>
</dbReference>
<comment type="similarity">
    <text evidence="9">Belongs to the methyl-accepting chemotaxis (MCP) protein family.</text>
</comment>
<dbReference type="Gene3D" id="3.30.450.20">
    <property type="entry name" value="PAS domain"/>
    <property type="match status" value="2"/>
</dbReference>
<dbReference type="InterPro" id="IPR003660">
    <property type="entry name" value="HAMP_dom"/>
</dbReference>
<evidence type="ECO:0000256" key="6">
    <source>
        <dbReference type="ARBA" id="ARBA00022989"/>
    </source>
</evidence>
<evidence type="ECO:0000259" key="13">
    <source>
        <dbReference type="PROSITE" id="PS50192"/>
    </source>
</evidence>
<dbReference type="PANTHER" id="PTHR32089:SF117">
    <property type="entry name" value="METHYL ACCEPTING SENSORY TRANSDUCER WITH CACHE_1 SMALL MOLECULE BINDING DOMAIN"/>
    <property type="match status" value="1"/>
</dbReference>
<keyword evidence="4" id="KW-0997">Cell inner membrane</keyword>
<dbReference type="CDD" id="cd06225">
    <property type="entry name" value="HAMP"/>
    <property type="match status" value="1"/>
</dbReference>
<evidence type="ECO:0000259" key="14">
    <source>
        <dbReference type="PROSITE" id="PS50885"/>
    </source>
</evidence>
<keyword evidence="5 11" id="KW-0812">Transmembrane</keyword>
<comment type="subcellular location">
    <subcellularLocation>
        <location evidence="1">Cell inner membrane</location>
        <topology evidence="1">Multi-pass membrane protein</topology>
    </subcellularLocation>
</comment>
<evidence type="ECO:0000256" key="10">
    <source>
        <dbReference type="PROSITE-ProRule" id="PRU00284"/>
    </source>
</evidence>
<feature type="domain" description="Methyl-accepting transducer" evidence="12">
    <location>
        <begin position="355"/>
        <end position="591"/>
    </location>
</feature>
<keyword evidence="8 10" id="KW-0807">Transducer</keyword>
<evidence type="ECO:0000256" key="11">
    <source>
        <dbReference type="SAM" id="Phobius"/>
    </source>
</evidence>
<evidence type="ECO:0000256" key="1">
    <source>
        <dbReference type="ARBA" id="ARBA00004429"/>
    </source>
</evidence>
<dbReference type="PROSITE" id="PS50192">
    <property type="entry name" value="T_SNARE"/>
    <property type="match status" value="1"/>
</dbReference>
<dbReference type="Gene3D" id="1.10.287.950">
    <property type="entry name" value="Methyl-accepting chemotaxis protein"/>
    <property type="match status" value="1"/>
</dbReference>
<evidence type="ECO:0000256" key="2">
    <source>
        <dbReference type="ARBA" id="ARBA00022475"/>
    </source>
</evidence>
<evidence type="ECO:0000256" key="7">
    <source>
        <dbReference type="ARBA" id="ARBA00023136"/>
    </source>
</evidence>
<dbReference type="PROSITE" id="PS50885">
    <property type="entry name" value="HAMP"/>
    <property type="match status" value="1"/>
</dbReference>
<dbReference type="EMBL" id="CP138204">
    <property type="protein sequence ID" value="WPC76720.1"/>
    <property type="molecule type" value="Genomic_DNA"/>
</dbReference>
<evidence type="ECO:0000313" key="15">
    <source>
        <dbReference type="EMBL" id="WPC76720.1"/>
    </source>
</evidence>
<gene>
    <name evidence="15" type="ORF">R8Z52_19525</name>
</gene>
<sequence length="628" mass="67638">MLKAISLRTKLAVAAGFAIILGGVIVESLSFRASLQRLNEQVDQNVQSTIASYNQYVTDWLKSKERSLTSLASDVQADQMVNQLIQVKKAADFDNVFLAYPDGSQVNANHVSLPPDNNDPRRWGWYINGKANPNRVYMDNPSVAAATGANVVSMGRAMTIGGQQVVLGADMEITDILNTMKQVILPGVGDMFIVNSKGNVFTHRDTKLLNQSVSQLGIRFEDIQNSVAKKDDEFVDIQGKSTLLYASKIANTDLTSVVVIDRDSLVAPLFDALWGQIAATLVVVVLCAVLFNMLCNVLLRPLKNVSAALQAIANGNGDLTVRIPVEHQDEIGHLAENFNQFMSSLQELVQHIRQQADELTGQANEGSRNANRSVDELGLQQQEVTLVATAVTEMASATQEIAAHAEQTAQAAQASTNSSVEGYQLVGNSRQSINQLANEVQHASNVISELNQHSQEISAVLTSIQEIAAQTNLLALNAAIEAARAGEQGRGFAVVADEVRILSQRTQNSTDVIKSTITTLQDSTLEAVQIMENSEALAQNAVADADKATSSLEQIKASVSEISDMATQIATAAEEQTHVTGEITQNITAIKDVTDQLVSGAQDSLGQSKALHHQAEQLQEKVGMFKLA</sequence>
<evidence type="ECO:0000256" key="3">
    <source>
        <dbReference type="ARBA" id="ARBA00022500"/>
    </source>
</evidence>
<proteinExistence type="inferred from homology"/>